<dbReference type="EMBL" id="CAESAB010000067">
    <property type="protein sequence ID" value="CAB4343145.1"/>
    <property type="molecule type" value="Genomic_DNA"/>
</dbReference>
<dbReference type="AlphaFoldDB" id="A0A6J5ZLC6"/>
<sequence length="483" mass="52832">MKRIVLTTFLALSLVSGLTSPSNAVQKSSGSTCSKNGAVKVLNSVKLVCKKVGKSLIWTQTGANKEERPAVVDKEIPKQNPVNRLTLKSSIEAESKLRLELVEDVYLGHCASFLVYSWGIADSYEGVFYRQKKEYLIPVDLSSKGNLPLSFTFGCSGYPIQSYAIEWALKENVYTPTVKALQAPINKLNIQNSLPEKFDLTTPGEIRVGFPRIENVENSMIFQDDGYFASETAISFGVNKRLDSCVAKILNSQGIDVKNKAYGPGVSTSYNVAGLLPSGFDRINGYGYVSYKGSKNEELTLEISCLGSGNYTSAFFHPAPKVLLNVTEEAKCPASYKDQTLPSLKPANLELTCKEEPIGNFTWTSVPKGQATPTNRPAPTVTLSPEEQKKLKVMIRTAQSLGLKAQKIQQNLQNSLKGSASNKFSSEKISRMNALITQAGEIHLRSIRLNTASSFSQTATEIAQLAQRFEVLESSYGDLLESS</sequence>
<organism evidence="1">
    <name type="scientific">freshwater metagenome</name>
    <dbReference type="NCBI Taxonomy" id="449393"/>
    <lineage>
        <taxon>unclassified sequences</taxon>
        <taxon>metagenomes</taxon>
        <taxon>ecological metagenomes</taxon>
    </lineage>
</organism>
<accession>A0A6J5ZLC6</accession>
<proteinExistence type="predicted"/>
<evidence type="ECO:0000313" key="1">
    <source>
        <dbReference type="EMBL" id="CAB4343145.1"/>
    </source>
</evidence>
<name>A0A6J5ZLC6_9ZZZZ</name>
<gene>
    <name evidence="1" type="ORF">UFOPK3820_01163</name>
</gene>
<protein>
    <submittedName>
        <fullName evidence="1">Unannotated protein</fullName>
    </submittedName>
</protein>
<reference evidence="1" key="1">
    <citation type="submission" date="2020-05" db="EMBL/GenBank/DDBJ databases">
        <authorList>
            <person name="Chiriac C."/>
            <person name="Salcher M."/>
            <person name="Ghai R."/>
            <person name="Kavagutti S V."/>
        </authorList>
    </citation>
    <scope>NUCLEOTIDE SEQUENCE</scope>
</reference>